<feature type="signal peptide" evidence="1">
    <location>
        <begin position="1"/>
        <end position="24"/>
    </location>
</feature>
<dbReference type="EMBL" id="MU853332">
    <property type="protein sequence ID" value="KAK4117064.1"/>
    <property type="molecule type" value="Genomic_DNA"/>
</dbReference>
<dbReference type="Proteomes" id="UP001302812">
    <property type="component" value="Unassembled WGS sequence"/>
</dbReference>
<dbReference type="GeneID" id="89943511"/>
<name>A0AAN6TMA4_9PEZI</name>
<evidence type="ECO:0000256" key="1">
    <source>
        <dbReference type="SAM" id="SignalP"/>
    </source>
</evidence>
<accession>A0AAN6TMA4</accession>
<reference evidence="2" key="1">
    <citation type="journal article" date="2023" name="Mol. Phylogenet. Evol.">
        <title>Genome-scale phylogeny and comparative genomics of the fungal order Sordariales.</title>
        <authorList>
            <person name="Hensen N."/>
            <person name="Bonometti L."/>
            <person name="Westerberg I."/>
            <person name="Brannstrom I.O."/>
            <person name="Guillou S."/>
            <person name="Cros-Aarteil S."/>
            <person name="Calhoun S."/>
            <person name="Haridas S."/>
            <person name="Kuo A."/>
            <person name="Mondo S."/>
            <person name="Pangilinan J."/>
            <person name="Riley R."/>
            <person name="LaButti K."/>
            <person name="Andreopoulos B."/>
            <person name="Lipzen A."/>
            <person name="Chen C."/>
            <person name="Yan M."/>
            <person name="Daum C."/>
            <person name="Ng V."/>
            <person name="Clum A."/>
            <person name="Steindorff A."/>
            <person name="Ohm R.A."/>
            <person name="Martin F."/>
            <person name="Silar P."/>
            <person name="Natvig D.O."/>
            <person name="Lalanne C."/>
            <person name="Gautier V."/>
            <person name="Ament-Velasquez S.L."/>
            <person name="Kruys A."/>
            <person name="Hutchinson M.I."/>
            <person name="Powell A.J."/>
            <person name="Barry K."/>
            <person name="Miller A.N."/>
            <person name="Grigoriev I.V."/>
            <person name="Debuchy R."/>
            <person name="Gladieux P."/>
            <person name="Hiltunen Thoren M."/>
            <person name="Johannesson H."/>
        </authorList>
    </citation>
    <scope>NUCLEOTIDE SEQUENCE</scope>
    <source>
        <strain evidence="2">CBS 508.74</strain>
    </source>
</reference>
<dbReference type="AlphaFoldDB" id="A0AAN6TMA4"/>
<protein>
    <recommendedName>
        <fullName evidence="4">Secreted protein</fullName>
    </recommendedName>
</protein>
<evidence type="ECO:0000313" key="3">
    <source>
        <dbReference type="Proteomes" id="UP001302812"/>
    </source>
</evidence>
<proteinExistence type="predicted"/>
<sequence>MVLKSDLAPISWVMLHFWVRLAGCYSARGFQGPLSPATISIPPLSTSFIKTNCCKKIPTGCLASLPQVAAVVTDDDGVDE</sequence>
<reference evidence="2" key="2">
    <citation type="submission" date="2023-05" db="EMBL/GenBank/DDBJ databases">
        <authorList>
            <consortium name="Lawrence Berkeley National Laboratory"/>
            <person name="Steindorff A."/>
            <person name="Hensen N."/>
            <person name="Bonometti L."/>
            <person name="Westerberg I."/>
            <person name="Brannstrom I.O."/>
            <person name="Guillou S."/>
            <person name="Cros-Aarteil S."/>
            <person name="Calhoun S."/>
            <person name="Haridas S."/>
            <person name="Kuo A."/>
            <person name="Mondo S."/>
            <person name="Pangilinan J."/>
            <person name="Riley R."/>
            <person name="Labutti K."/>
            <person name="Andreopoulos B."/>
            <person name="Lipzen A."/>
            <person name="Chen C."/>
            <person name="Yanf M."/>
            <person name="Daum C."/>
            <person name="Ng V."/>
            <person name="Clum A."/>
            <person name="Ohm R."/>
            <person name="Martin F."/>
            <person name="Silar P."/>
            <person name="Natvig D."/>
            <person name="Lalanne C."/>
            <person name="Gautier V."/>
            <person name="Ament-Velasquez S.L."/>
            <person name="Kruys A."/>
            <person name="Hutchinson M.I."/>
            <person name="Powell A.J."/>
            <person name="Barry K."/>
            <person name="Miller A.N."/>
            <person name="Grigoriev I.V."/>
            <person name="Debuchy R."/>
            <person name="Gladieux P."/>
            <person name="Thoren M.H."/>
            <person name="Johannesson H."/>
        </authorList>
    </citation>
    <scope>NUCLEOTIDE SEQUENCE</scope>
    <source>
        <strain evidence="2">CBS 508.74</strain>
    </source>
</reference>
<comment type="caution">
    <text evidence="2">The sequence shown here is derived from an EMBL/GenBank/DDBJ whole genome shotgun (WGS) entry which is preliminary data.</text>
</comment>
<dbReference type="RefSeq" id="XP_064674634.1">
    <property type="nucleotide sequence ID" value="XM_064819385.1"/>
</dbReference>
<feature type="chain" id="PRO_5043020176" description="Secreted protein" evidence="1">
    <location>
        <begin position="25"/>
        <end position="80"/>
    </location>
</feature>
<evidence type="ECO:0000313" key="2">
    <source>
        <dbReference type="EMBL" id="KAK4117064.1"/>
    </source>
</evidence>
<keyword evidence="3" id="KW-1185">Reference proteome</keyword>
<organism evidence="2 3">
    <name type="scientific">Canariomyces notabilis</name>
    <dbReference type="NCBI Taxonomy" id="2074819"/>
    <lineage>
        <taxon>Eukaryota</taxon>
        <taxon>Fungi</taxon>
        <taxon>Dikarya</taxon>
        <taxon>Ascomycota</taxon>
        <taxon>Pezizomycotina</taxon>
        <taxon>Sordariomycetes</taxon>
        <taxon>Sordariomycetidae</taxon>
        <taxon>Sordariales</taxon>
        <taxon>Chaetomiaceae</taxon>
        <taxon>Canariomyces</taxon>
    </lineage>
</organism>
<keyword evidence="1" id="KW-0732">Signal</keyword>
<evidence type="ECO:0008006" key="4">
    <source>
        <dbReference type="Google" id="ProtNLM"/>
    </source>
</evidence>
<gene>
    <name evidence="2" type="ORF">N656DRAFT_8913</name>
</gene>